<dbReference type="GO" id="GO:0005634">
    <property type="term" value="C:nucleus"/>
    <property type="evidence" value="ECO:0007669"/>
    <property type="project" value="UniProtKB-SubCell"/>
</dbReference>
<evidence type="ECO:0000256" key="3">
    <source>
        <dbReference type="ARBA" id="ARBA00023242"/>
    </source>
</evidence>
<comment type="caution">
    <text evidence="6">The sequence shown here is derived from an EMBL/GenBank/DDBJ whole genome shotgun (WGS) entry which is preliminary data.</text>
</comment>
<feature type="domain" description="CRC" evidence="5">
    <location>
        <begin position="44"/>
        <end position="164"/>
    </location>
</feature>
<dbReference type="InterPro" id="IPR028307">
    <property type="entry name" value="Lin-54_fam"/>
</dbReference>
<dbReference type="InterPro" id="IPR033467">
    <property type="entry name" value="Tesmin/TSO1-like_CXC"/>
</dbReference>
<feature type="compositionally biased region" description="Gly residues" evidence="4">
    <location>
        <begin position="335"/>
        <end position="346"/>
    </location>
</feature>
<feature type="region of interest" description="Disordered" evidence="4">
    <location>
        <begin position="1"/>
        <end position="30"/>
    </location>
</feature>
<evidence type="ECO:0000256" key="1">
    <source>
        <dbReference type="ARBA" id="ARBA00004123"/>
    </source>
</evidence>
<dbReference type="PANTHER" id="PTHR12446:SF34">
    <property type="entry name" value="PROTEIN LIN-54 HOMOLOG"/>
    <property type="match status" value="1"/>
</dbReference>
<dbReference type="InterPro" id="IPR005172">
    <property type="entry name" value="CRC"/>
</dbReference>
<evidence type="ECO:0000313" key="6">
    <source>
        <dbReference type="EMBL" id="GMH64878.1"/>
    </source>
</evidence>
<dbReference type="PROSITE" id="PS51634">
    <property type="entry name" value="CRC"/>
    <property type="match status" value="1"/>
</dbReference>
<accession>A0A9W7E3Y3</accession>
<dbReference type="Proteomes" id="UP001162640">
    <property type="component" value="Unassembled WGS sequence"/>
</dbReference>
<dbReference type="SMART" id="SM01114">
    <property type="entry name" value="CXC"/>
    <property type="match status" value="2"/>
</dbReference>
<feature type="region of interest" description="Disordered" evidence="4">
    <location>
        <begin position="324"/>
        <end position="371"/>
    </location>
</feature>
<evidence type="ECO:0000256" key="4">
    <source>
        <dbReference type="SAM" id="MobiDB-lite"/>
    </source>
</evidence>
<protein>
    <recommendedName>
        <fullName evidence="5">CRC domain-containing protein</fullName>
    </recommendedName>
</protein>
<dbReference type="EMBL" id="BLQM01000110">
    <property type="protein sequence ID" value="GMH64878.1"/>
    <property type="molecule type" value="Genomic_DNA"/>
</dbReference>
<evidence type="ECO:0000256" key="2">
    <source>
        <dbReference type="ARBA" id="ARBA00007267"/>
    </source>
</evidence>
<dbReference type="GO" id="GO:0006355">
    <property type="term" value="P:regulation of DNA-templated transcription"/>
    <property type="evidence" value="ECO:0007669"/>
    <property type="project" value="TreeGrafter"/>
</dbReference>
<keyword evidence="3" id="KW-0539">Nucleus</keyword>
<evidence type="ECO:0000313" key="7">
    <source>
        <dbReference type="Proteomes" id="UP001162640"/>
    </source>
</evidence>
<dbReference type="PANTHER" id="PTHR12446">
    <property type="entry name" value="TESMIN/TSO1-RELATED"/>
    <property type="match status" value="1"/>
</dbReference>
<comment type="subcellular location">
    <subcellularLocation>
        <location evidence="1">Nucleus</location>
    </subcellularLocation>
</comment>
<feature type="compositionally biased region" description="Low complexity" evidence="4">
    <location>
        <begin position="347"/>
        <end position="357"/>
    </location>
</feature>
<dbReference type="Pfam" id="PF03638">
    <property type="entry name" value="TCR"/>
    <property type="match status" value="2"/>
</dbReference>
<organism evidence="6 7">
    <name type="scientific">Triparma laevis f. inornata</name>
    <dbReference type="NCBI Taxonomy" id="1714386"/>
    <lineage>
        <taxon>Eukaryota</taxon>
        <taxon>Sar</taxon>
        <taxon>Stramenopiles</taxon>
        <taxon>Ochrophyta</taxon>
        <taxon>Bolidophyceae</taxon>
        <taxon>Parmales</taxon>
        <taxon>Triparmaceae</taxon>
        <taxon>Triparma</taxon>
    </lineage>
</organism>
<gene>
    <name evidence="6" type="ORF">TL16_g04065</name>
</gene>
<sequence length="422" mass="44878">MQNGISGDDDGDTTSGGRPPLPSALPIHPLPSRSIGSVLDLGQRNKQCNCKRSNCLKLYCECFAIGIYCNPSICNCVLCWNNEEGGNSRVKAVQSTLERNAHAFRAKLTGSASQSQTITNNATDISKGCNCKKSGCLKKYCECFQQSIECGARCKCKECKNVKGNPEREKIMNGTSPAAYTTPSRKGTPIYRGGTSMAGLHAGQPILPPSYYAKPVEGGSADLVEVALGEGKEGTHYWEKPGPGGAGEWVGGGFRVADGGHVPRKRNRGWLREGMEGINGGNEKDTEPKPKAVKKCTVTTVKTSKPQNPGPVDFTCNESIDILGGEEAGESNGNGSKGSYGNGSGNGRSVSGRTSTGQKKITFRDTATPKDRMNKLRSMIQEIRKTTEHMAVERILAKQRGVVEEVGVGVGVGVKEGEGTPK</sequence>
<dbReference type="AlphaFoldDB" id="A0A9W7E3Y3"/>
<reference evidence="7" key="1">
    <citation type="journal article" date="2023" name="Commun. Biol.">
        <title>Genome analysis of Parmales, the sister group of diatoms, reveals the evolutionary specialization of diatoms from phago-mixotrophs to photoautotrophs.</title>
        <authorList>
            <person name="Ban H."/>
            <person name="Sato S."/>
            <person name="Yoshikawa S."/>
            <person name="Yamada K."/>
            <person name="Nakamura Y."/>
            <person name="Ichinomiya M."/>
            <person name="Sato N."/>
            <person name="Blanc-Mathieu R."/>
            <person name="Endo H."/>
            <person name="Kuwata A."/>
            <person name="Ogata H."/>
        </authorList>
    </citation>
    <scope>NUCLEOTIDE SEQUENCE [LARGE SCALE GENOMIC DNA]</scope>
</reference>
<comment type="similarity">
    <text evidence="2">Belongs to the lin-54 family.</text>
</comment>
<evidence type="ECO:0000259" key="5">
    <source>
        <dbReference type="PROSITE" id="PS51634"/>
    </source>
</evidence>
<name>A0A9W7E3Y3_9STRA</name>
<proteinExistence type="inferred from homology"/>